<dbReference type="SUPFAM" id="SSF47729">
    <property type="entry name" value="IHF-like DNA-binding proteins"/>
    <property type="match status" value="1"/>
</dbReference>
<proteinExistence type="inferred from homology"/>
<evidence type="ECO:0000313" key="5">
    <source>
        <dbReference type="Proteomes" id="UP000244811"/>
    </source>
</evidence>
<reference evidence="4" key="1">
    <citation type="submission" date="2022-07" db="EMBL/GenBank/DDBJ databases">
        <title>Evaluation of T. orientalis genome assembly methods using nanopore sequencing and analysis of variation between genomes.</title>
        <authorList>
            <person name="Yam J."/>
            <person name="Micallef M.L."/>
            <person name="Liu M."/>
            <person name="Djordjevic S.P."/>
            <person name="Bogema D.R."/>
            <person name="Jenkins C."/>
        </authorList>
    </citation>
    <scope>NUCLEOTIDE SEQUENCE</scope>
    <source>
        <strain evidence="4">Goon Nure</strain>
    </source>
</reference>
<evidence type="ECO:0000256" key="3">
    <source>
        <dbReference type="SAM" id="SignalP"/>
    </source>
</evidence>
<feature type="signal peptide" evidence="3">
    <location>
        <begin position="1"/>
        <end position="19"/>
    </location>
</feature>
<evidence type="ECO:0000256" key="2">
    <source>
        <dbReference type="RuleBase" id="RU003939"/>
    </source>
</evidence>
<feature type="chain" id="PRO_5037217146" evidence="3">
    <location>
        <begin position="20"/>
        <end position="169"/>
    </location>
</feature>
<dbReference type="GO" id="GO:0003677">
    <property type="term" value="F:DNA binding"/>
    <property type="evidence" value="ECO:0007669"/>
    <property type="project" value="UniProtKB-KW"/>
</dbReference>
<evidence type="ECO:0000256" key="1">
    <source>
        <dbReference type="ARBA" id="ARBA00023125"/>
    </source>
</evidence>
<dbReference type="GO" id="GO:0030527">
    <property type="term" value="F:structural constituent of chromatin"/>
    <property type="evidence" value="ECO:0007669"/>
    <property type="project" value="InterPro"/>
</dbReference>
<keyword evidence="3" id="KW-0732">Signal</keyword>
<evidence type="ECO:0000313" key="4">
    <source>
        <dbReference type="EMBL" id="UKK02432.2"/>
    </source>
</evidence>
<dbReference type="Pfam" id="PF00216">
    <property type="entry name" value="Bac_DNA_binding"/>
    <property type="match status" value="1"/>
</dbReference>
<dbReference type="InterPro" id="IPR000119">
    <property type="entry name" value="Hist_DNA-bd"/>
</dbReference>
<gene>
    <name evidence="4" type="ORF">MACK_002525</name>
</gene>
<organism evidence="4 5">
    <name type="scientific">Theileria orientalis</name>
    <dbReference type="NCBI Taxonomy" id="68886"/>
    <lineage>
        <taxon>Eukaryota</taxon>
        <taxon>Sar</taxon>
        <taxon>Alveolata</taxon>
        <taxon>Apicomplexa</taxon>
        <taxon>Aconoidasida</taxon>
        <taxon>Piroplasmida</taxon>
        <taxon>Theileriidae</taxon>
        <taxon>Theileria</taxon>
    </lineage>
</organism>
<dbReference type="CDD" id="cd13832">
    <property type="entry name" value="IHF"/>
    <property type="match status" value="1"/>
</dbReference>
<sequence>MSYTVLTLILLLSSNVAESSSNLRKHCNYEHKLLSKNQNNTLQTAFISSTPKATHELWAKQGQRQVLNKKDLVNQVAEKLNKTQKEVNTVVDEFLLSLKKHLSRNSQVNLAKFGVFKNSLRGERRMRNLQTGQIFTAKPVYVPNLRFYDTFKQDVNRELSKRDHPSYNY</sequence>
<dbReference type="InterPro" id="IPR010992">
    <property type="entry name" value="IHF-like_DNA-bd_dom_sf"/>
</dbReference>
<dbReference type="SMART" id="SM00411">
    <property type="entry name" value="BHL"/>
    <property type="match status" value="1"/>
</dbReference>
<comment type="similarity">
    <text evidence="2">Belongs to the bacterial histone-like protein family.</text>
</comment>
<dbReference type="PANTHER" id="PTHR33175">
    <property type="entry name" value="DNA-BINDING PROTEIN HU"/>
    <property type="match status" value="1"/>
</dbReference>
<name>A0A976MDJ7_THEOR</name>
<accession>A0A976MDJ7</accession>
<dbReference type="Proteomes" id="UP000244811">
    <property type="component" value="Chromosome 4"/>
</dbReference>
<dbReference type="PANTHER" id="PTHR33175:SF3">
    <property type="entry name" value="DNA-BINDING PROTEIN HU-BETA"/>
    <property type="match status" value="1"/>
</dbReference>
<dbReference type="EMBL" id="CP056072">
    <property type="protein sequence ID" value="UKK02432.2"/>
    <property type="molecule type" value="Genomic_DNA"/>
</dbReference>
<dbReference type="AlphaFoldDB" id="A0A976MDJ7"/>
<dbReference type="Gene3D" id="4.10.520.10">
    <property type="entry name" value="IHF-like DNA-binding proteins"/>
    <property type="match status" value="1"/>
</dbReference>
<protein>
    <submittedName>
        <fullName evidence="4">Uncharacterized protein</fullName>
    </submittedName>
</protein>
<keyword evidence="1" id="KW-0238">DNA-binding</keyword>